<dbReference type="AlphaFoldDB" id="A0AAW2Z710"/>
<gene>
    <name evidence="1" type="ORF">AKO1_004250</name>
</gene>
<reference evidence="1 2" key="1">
    <citation type="submission" date="2024-03" db="EMBL/GenBank/DDBJ databases">
        <title>The Acrasis kona genome and developmental transcriptomes reveal deep origins of eukaryotic multicellular pathways.</title>
        <authorList>
            <person name="Sheikh S."/>
            <person name="Fu C.-J."/>
            <person name="Brown M.W."/>
            <person name="Baldauf S.L."/>
        </authorList>
    </citation>
    <scope>NUCLEOTIDE SEQUENCE [LARGE SCALE GENOMIC DNA]</scope>
    <source>
        <strain evidence="1 2">ATCC MYA-3509</strain>
    </source>
</reference>
<evidence type="ECO:0000313" key="1">
    <source>
        <dbReference type="EMBL" id="KAL0485215.1"/>
    </source>
</evidence>
<protein>
    <submittedName>
        <fullName evidence="1">ArgB</fullName>
    </submittedName>
</protein>
<evidence type="ECO:0000313" key="2">
    <source>
        <dbReference type="Proteomes" id="UP001431209"/>
    </source>
</evidence>
<comment type="caution">
    <text evidence="1">The sequence shown here is derived from an EMBL/GenBank/DDBJ whole genome shotgun (WGS) entry which is preliminary data.</text>
</comment>
<dbReference type="EMBL" id="JAOPGA020001119">
    <property type="protein sequence ID" value="KAL0485215.1"/>
    <property type="molecule type" value="Genomic_DNA"/>
</dbReference>
<organism evidence="1 2">
    <name type="scientific">Acrasis kona</name>
    <dbReference type="NCBI Taxonomy" id="1008807"/>
    <lineage>
        <taxon>Eukaryota</taxon>
        <taxon>Discoba</taxon>
        <taxon>Heterolobosea</taxon>
        <taxon>Tetramitia</taxon>
        <taxon>Eutetramitia</taxon>
        <taxon>Acrasidae</taxon>
        <taxon>Acrasis</taxon>
    </lineage>
</organism>
<keyword evidence="2" id="KW-1185">Reference proteome</keyword>
<dbReference type="Proteomes" id="UP001431209">
    <property type="component" value="Unassembled WGS sequence"/>
</dbReference>
<proteinExistence type="predicted"/>
<name>A0AAW2Z710_9EUKA</name>
<sequence>MDAVNTKTDALRPILNERQIESLFEDVDPDQVQCYIRASINGIMYHTVRYKTNVKFSYNTEVMFEDELQIAQLEAFVLINEYGFAVVRLYDKIGVHSLGKYPVNRSTPSKTMNVVNLSQIRRLVGLNHVKNPIIYGVDGDNRANRTAAHTIPIFY</sequence>
<accession>A0AAW2Z710</accession>